<sequence>MARKKEIASPVSAEDQSRLQSLLAQVPDLARQLRSSQSQQEAETALAPVTSAPVNVQLAFMRELAQGSPGPAIREQSPESQALQTLSSAGGPRWSAQDAADLLQALYHYSPEKECRKEARRSLIRLEGARIYPQWQPPREQPAAFQSHPPRFWKGLVSETRERGEVQLFLCWEESYDYDEARLIALGLDFWQQGVRDCIVERASKRRIEARLGELMSRLEEARFSECTLTEGRRLLEEALAVSRWRGQELPESYRYHLPLIRQLVLEAPEAEAGQDRGLTFIQPGLDPEELALTFIGAWSLGDFGLAYDLLTPQSPLREGLSREEWVERRRAWANEAHPARLTVSFVTESEQPQSGLWLPGSTLSSRGPRKLVEIGWSLELSETPLSGTLPEMAMGTAVNKETGRHWLWTSYTLLRQDESWRIHSMSDEGARAQGLPIPELQQRIKEHDDRVREISMQQREALLKSISLLDRPDPQVLLEEITRRLTQALHYEDALMVRLPLDQQIVENAYNHAAALRNGERGMVYLERLAQRFPGRRADALRELAMTEDSLATLFEQQGLKERSRRFDELAEQHMQESLALRPTALGYALLAQMKLQHTAAPLPPPEALQEAEQLLAQARALNPNRAEETIIEAALGTIASARGNQPQALQHYERAAALSPDYPGIWLALSHTQRALGRRAEARESLRRALRYNPADLQAYSELVDLAVEERQFGEAHAVLEEGLKQLPQSAHLRALLAMVLAEQGDLRQAQRFLEEAEQIDQRLPSVQAAREILNERRKQR</sequence>
<keyword evidence="4" id="KW-1185">Reference proteome</keyword>
<accession>A0A328VJC3</accession>
<dbReference type="GO" id="GO:0016567">
    <property type="term" value="P:protein ubiquitination"/>
    <property type="evidence" value="ECO:0007669"/>
    <property type="project" value="TreeGrafter"/>
</dbReference>
<feature type="compositionally biased region" description="Polar residues" evidence="2">
    <location>
        <begin position="78"/>
        <end position="88"/>
    </location>
</feature>
<dbReference type="SMART" id="SM00028">
    <property type="entry name" value="TPR"/>
    <property type="match status" value="3"/>
</dbReference>
<feature type="region of interest" description="Disordered" evidence="2">
    <location>
        <begin position="67"/>
        <end position="90"/>
    </location>
</feature>
<feature type="repeat" description="TPR" evidence="1">
    <location>
        <begin position="665"/>
        <end position="698"/>
    </location>
</feature>
<dbReference type="PANTHER" id="PTHR12558">
    <property type="entry name" value="CELL DIVISION CYCLE 16,23,27"/>
    <property type="match status" value="1"/>
</dbReference>
<dbReference type="Proteomes" id="UP000248706">
    <property type="component" value="Unassembled WGS sequence"/>
</dbReference>
<dbReference type="OrthoDB" id="137282at2"/>
<evidence type="ECO:0000313" key="3">
    <source>
        <dbReference type="EMBL" id="RAQ95753.1"/>
    </source>
</evidence>
<reference evidence="3 4" key="1">
    <citation type="submission" date="2016-08" db="EMBL/GenBank/DDBJ databases">
        <title>Analysis of Carbohydrate Active Enzymes in Thermogemmatispora T81 Reveals Carbohydrate Degradation Ability.</title>
        <authorList>
            <person name="Tomazini A."/>
            <person name="Lal S."/>
            <person name="Stott M."/>
            <person name="Henrissat B."/>
            <person name="Polikarpov I."/>
            <person name="Sparling R."/>
            <person name="Levin D.B."/>
        </authorList>
    </citation>
    <scope>NUCLEOTIDE SEQUENCE [LARGE SCALE GENOMIC DNA]</scope>
    <source>
        <strain evidence="3 4">T81</strain>
    </source>
</reference>
<name>A0A328VJC3_9CHLR</name>
<dbReference type="RefSeq" id="WP_112428764.1">
    <property type="nucleotide sequence ID" value="NZ_MCIF01000002.1"/>
</dbReference>
<protein>
    <submittedName>
        <fullName evidence="3">Uncharacterized protein</fullName>
    </submittedName>
</protein>
<dbReference type="PANTHER" id="PTHR12558:SF36">
    <property type="entry name" value="ANAPHASE-PROMOTING COMPLEX SUBUNIT 7"/>
    <property type="match status" value="1"/>
</dbReference>
<proteinExistence type="predicted"/>
<gene>
    <name evidence="3" type="ORF">A4R35_09420</name>
</gene>
<dbReference type="Gene3D" id="1.25.40.10">
    <property type="entry name" value="Tetratricopeptide repeat domain"/>
    <property type="match status" value="1"/>
</dbReference>
<comment type="caution">
    <text evidence="3">The sequence shown here is derived from an EMBL/GenBank/DDBJ whole genome shotgun (WGS) entry which is preliminary data.</text>
</comment>
<dbReference type="PROSITE" id="PS50005">
    <property type="entry name" value="TPR"/>
    <property type="match status" value="2"/>
</dbReference>
<dbReference type="InterPro" id="IPR011990">
    <property type="entry name" value="TPR-like_helical_dom_sf"/>
</dbReference>
<evidence type="ECO:0000256" key="1">
    <source>
        <dbReference type="PROSITE-ProRule" id="PRU00339"/>
    </source>
</evidence>
<organism evidence="3 4">
    <name type="scientific">Thermogemmatispora tikiterensis</name>
    <dbReference type="NCBI Taxonomy" id="1825093"/>
    <lineage>
        <taxon>Bacteria</taxon>
        <taxon>Bacillati</taxon>
        <taxon>Chloroflexota</taxon>
        <taxon>Ktedonobacteria</taxon>
        <taxon>Thermogemmatisporales</taxon>
        <taxon>Thermogemmatisporaceae</taxon>
        <taxon>Thermogemmatispora</taxon>
    </lineage>
</organism>
<dbReference type="Pfam" id="PF14559">
    <property type="entry name" value="TPR_19"/>
    <property type="match status" value="2"/>
</dbReference>
<dbReference type="SUPFAM" id="SSF48452">
    <property type="entry name" value="TPR-like"/>
    <property type="match status" value="1"/>
</dbReference>
<dbReference type="AlphaFoldDB" id="A0A328VJC3"/>
<dbReference type="GO" id="GO:0051301">
    <property type="term" value="P:cell division"/>
    <property type="evidence" value="ECO:0007669"/>
    <property type="project" value="TreeGrafter"/>
</dbReference>
<feature type="repeat" description="TPR" evidence="1">
    <location>
        <begin position="631"/>
        <end position="664"/>
    </location>
</feature>
<dbReference type="EMBL" id="MCIF01000002">
    <property type="protein sequence ID" value="RAQ95753.1"/>
    <property type="molecule type" value="Genomic_DNA"/>
</dbReference>
<evidence type="ECO:0000256" key="2">
    <source>
        <dbReference type="SAM" id="MobiDB-lite"/>
    </source>
</evidence>
<dbReference type="InterPro" id="IPR019734">
    <property type="entry name" value="TPR_rpt"/>
</dbReference>
<keyword evidence="1" id="KW-0802">TPR repeat</keyword>
<evidence type="ECO:0000313" key="4">
    <source>
        <dbReference type="Proteomes" id="UP000248706"/>
    </source>
</evidence>